<evidence type="ECO:0000313" key="2">
    <source>
        <dbReference type="EMBL" id="GBP42073.1"/>
    </source>
</evidence>
<evidence type="ECO:0000313" key="3">
    <source>
        <dbReference type="Proteomes" id="UP000299102"/>
    </source>
</evidence>
<sequence length="116" mass="13415">MSVPCAGAEARRHGAITASTEPYVDKIGRGPAHAERGRLPIMHSQTVVSPRIYAKRKRPGVFRPFGLSSPRVEICNFYRRMRHVTRSRALRSRFSGFRRSHAANSHRLRFYNRRLR</sequence>
<dbReference type="AlphaFoldDB" id="A0A4C1VTN8"/>
<organism evidence="2 3">
    <name type="scientific">Eumeta variegata</name>
    <name type="common">Bagworm moth</name>
    <name type="synonym">Eumeta japonica</name>
    <dbReference type="NCBI Taxonomy" id="151549"/>
    <lineage>
        <taxon>Eukaryota</taxon>
        <taxon>Metazoa</taxon>
        <taxon>Ecdysozoa</taxon>
        <taxon>Arthropoda</taxon>
        <taxon>Hexapoda</taxon>
        <taxon>Insecta</taxon>
        <taxon>Pterygota</taxon>
        <taxon>Neoptera</taxon>
        <taxon>Endopterygota</taxon>
        <taxon>Lepidoptera</taxon>
        <taxon>Glossata</taxon>
        <taxon>Ditrysia</taxon>
        <taxon>Tineoidea</taxon>
        <taxon>Psychidae</taxon>
        <taxon>Oiketicinae</taxon>
        <taxon>Eumeta</taxon>
    </lineage>
</organism>
<comment type="caution">
    <text evidence="2">The sequence shown here is derived from an EMBL/GenBank/DDBJ whole genome shotgun (WGS) entry which is preliminary data.</text>
</comment>
<feature type="region of interest" description="Disordered" evidence="1">
    <location>
        <begin position="21"/>
        <end position="40"/>
    </location>
</feature>
<gene>
    <name evidence="2" type="ORF">EVAR_29428_1</name>
</gene>
<evidence type="ECO:0000256" key="1">
    <source>
        <dbReference type="SAM" id="MobiDB-lite"/>
    </source>
</evidence>
<keyword evidence="3" id="KW-1185">Reference proteome</keyword>
<name>A0A4C1VTN8_EUMVA</name>
<protein>
    <submittedName>
        <fullName evidence="2">Uncharacterized protein</fullName>
    </submittedName>
</protein>
<reference evidence="2 3" key="1">
    <citation type="journal article" date="2019" name="Commun. Biol.">
        <title>The bagworm genome reveals a unique fibroin gene that provides high tensile strength.</title>
        <authorList>
            <person name="Kono N."/>
            <person name="Nakamura H."/>
            <person name="Ohtoshi R."/>
            <person name="Tomita M."/>
            <person name="Numata K."/>
            <person name="Arakawa K."/>
        </authorList>
    </citation>
    <scope>NUCLEOTIDE SEQUENCE [LARGE SCALE GENOMIC DNA]</scope>
</reference>
<accession>A0A4C1VTN8</accession>
<feature type="compositionally biased region" description="Basic and acidic residues" evidence="1">
    <location>
        <begin position="23"/>
        <end position="38"/>
    </location>
</feature>
<proteinExistence type="predicted"/>
<dbReference type="EMBL" id="BGZK01000411">
    <property type="protein sequence ID" value="GBP42073.1"/>
    <property type="molecule type" value="Genomic_DNA"/>
</dbReference>
<dbReference type="Proteomes" id="UP000299102">
    <property type="component" value="Unassembled WGS sequence"/>
</dbReference>